<dbReference type="PRINTS" id="PR00216">
    <property type="entry name" value="OSTEOPONTIN"/>
</dbReference>
<evidence type="ECO:0008006" key="12">
    <source>
        <dbReference type="Google" id="ProtNLM"/>
    </source>
</evidence>
<keyword evidence="5" id="KW-0732">Signal</keyword>
<comment type="similarity">
    <text evidence="2">Belongs to the osteopontin family.</text>
</comment>
<comment type="subcellular location">
    <subcellularLocation>
        <location evidence="1">Secreted</location>
    </subcellularLocation>
</comment>
<evidence type="ECO:0000256" key="7">
    <source>
        <dbReference type="ARBA" id="ARBA00022981"/>
    </source>
</evidence>
<dbReference type="PROSITE" id="PS00884">
    <property type="entry name" value="OSTEOPONTIN"/>
    <property type="match status" value="1"/>
</dbReference>
<keyword evidence="11" id="KW-1185">Reference proteome</keyword>
<feature type="compositionally biased region" description="Basic and acidic residues" evidence="9">
    <location>
        <begin position="342"/>
        <end position="380"/>
    </location>
</feature>
<comment type="caution">
    <text evidence="10">The sequence shown here is derived from an EMBL/GenBank/DDBJ whole genome shotgun (WGS) entry which is preliminary data.</text>
</comment>
<dbReference type="PANTHER" id="PTHR10607:SF1">
    <property type="entry name" value="OSTEOPONTIN"/>
    <property type="match status" value="1"/>
</dbReference>
<dbReference type="InterPro" id="IPR002038">
    <property type="entry name" value="Osteopontin"/>
</dbReference>
<evidence type="ECO:0000313" key="10">
    <source>
        <dbReference type="EMBL" id="KAJ8781774.1"/>
    </source>
</evidence>
<dbReference type="SMART" id="SM00017">
    <property type="entry name" value="OSTEO"/>
    <property type="match status" value="1"/>
</dbReference>
<dbReference type="InterPro" id="IPR019841">
    <property type="entry name" value="Osteopontin_CS"/>
</dbReference>
<feature type="region of interest" description="Disordered" evidence="9">
    <location>
        <begin position="132"/>
        <end position="387"/>
    </location>
</feature>
<evidence type="ECO:0000256" key="5">
    <source>
        <dbReference type="ARBA" id="ARBA00022729"/>
    </source>
</evidence>
<evidence type="ECO:0000256" key="8">
    <source>
        <dbReference type="ARBA" id="ARBA00023180"/>
    </source>
</evidence>
<protein>
    <recommendedName>
        <fullName evidence="12">Osteopontin</fullName>
    </recommendedName>
</protein>
<dbReference type="GO" id="GO:0050840">
    <property type="term" value="F:extracellular matrix binding"/>
    <property type="evidence" value="ECO:0007669"/>
    <property type="project" value="TreeGrafter"/>
</dbReference>
<dbReference type="EMBL" id="JAIQCJ010002139">
    <property type="protein sequence ID" value="KAJ8781774.1"/>
    <property type="molecule type" value="Genomic_DNA"/>
</dbReference>
<feature type="compositionally biased region" description="Basic and acidic residues" evidence="9">
    <location>
        <begin position="287"/>
        <end position="334"/>
    </location>
</feature>
<evidence type="ECO:0000256" key="3">
    <source>
        <dbReference type="ARBA" id="ARBA00022525"/>
    </source>
</evidence>
<evidence type="ECO:0000256" key="9">
    <source>
        <dbReference type="SAM" id="MobiDB-lite"/>
    </source>
</evidence>
<keyword evidence="6" id="KW-0130">Cell adhesion</keyword>
<feature type="compositionally biased region" description="Basic and acidic residues" evidence="9">
    <location>
        <begin position="190"/>
        <end position="201"/>
    </location>
</feature>
<dbReference type="AlphaFoldDB" id="A0AB34GTM4"/>
<evidence type="ECO:0000313" key="11">
    <source>
        <dbReference type="Proteomes" id="UP001159641"/>
    </source>
</evidence>
<evidence type="ECO:0000256" key="6">
    <source>
        <dbReference type="ARBA" id="ARBA00022889"/>
    </source>
</evidence>
<keyword evidence="8" id="KW-0325">Glycoprotein</keyword>
<dbReference type="GO" id="GO:0007155">
    <property type="term" value="P:cell adhesion"/>
    <property type="evidence" value="ECO:0007669"/>
    <property type="project" value="UniProtKB-KW"/>
</dbReference>
<keyword evidence="4" id="KW-0597">Phosphoprotein</keyword>
<evidence type="ECO:0000256" key="1">
    <source>
        <dbReference type="ARBA" id="ARBA00004613"/>
    </source>
</evidence>
<dbReference type="PANTHER" id="PTHR10607">
    <property type="entry name" value="OSTEOPONTIN"/>
    <property type="match status" value="1"/>
</dbReference>
<reference evidence="10 11" key="1">
    <citation type="submission" date="2022-11" db="EMBL/GenBank/DDBJ databases">
        <title>Whole genome sequence of Eschrichtius robustus ER-17-0199.</title>
        <authorList>
            <person name="Bruniche-Olsen A."/>
            <person name="Black A.N."/>
            <person name="Fields C.J."/>
            <person name="Walden K."/>
            <person name="Dewoody J.A."/>
        </authorList>
    </citation>
    <scope>NUCLEOTIDE SEQUENCE [LARGE SCALE GENOMIC DNA]</scope>
    <source>
        <strain evidence="10">ER-17-0199</strain>
        <tissue evidence="10">Blubber</tissue>
    </source>
</reference>
<name>A0AB34GTM4_ESCRO</name>
<feature type="compositionally biased region" description="Acidic residues" evidence="9">
    <location>
        <begin position="172"/>
        <end position="189"/>
    </location>
</feature>
<organism evidence="10 11">
    <name type="scientific">Eschrichtius robustus</name>
    <name type="common">California gray whale</name>
    <name type="synonym">Eschrichtius gibbosus</name>
    <dbReference type="NCBI Taxonomy" id="9764"/>
    <lineage>
        <taxon>Eukaryota</taxon>
        <taxon>Metazoa</taxon>
        <taxon>Chordata</taxon>
        <taxon>Craniata</taxon>
        <taxon>Vertebrata</taxon>
        <taxon>Euteleostomi</taxon>
        <taxon>Mammalia</taxon>
        <taxon>Eutheria</taxon>
        <taxon>Laurasiatheria</taxon>
        <taxon>Artiodactyla</taxon>
        <taxon>Whippomorpha</taxon>
        <taxon>Cetacea</taxon>
        <taxon>Mysticeti</taxon>
        <taxon>Eschrichtiidae</taxon>
        <taxon>Eschrichtius</taxon>
    </lineage>
</organism>
<proteinExistence type="inferred from homology"/>
<dbReference type="Proteomes" id="UP001159641">
    <property type="component" value="Unassembled WGS sequence"/>
</dbReference>
<keyword evidence="3" id="KW-0964">Secreted</keyword>
<evidence type="ECO:0000256" key="2">
    <source>
        <dbReference type="ARBA" id="ARBA00007517"/>
    </source>
</evidence>
<dbReference type="GO" id="GO:0045780">
    <property type="term" value="P:positive regulation of bone resorption"/>
    <property type="evidence" value="ECO:0007669"/>
    <property type="project" value="TreeGrafter"/>
</dbReference>
<gene>
    <name evidence="10" type="ORF">J1605_010758</name>
</gene>
<dbReference type="Pfam" id="PF00865">
    <property type="entry name" value="Osteopontin"/>
    <property type="match status" value="1"/>
</dbReference>
<accession>A0AB34GTM4</accession>
<keyword evidence="7" id="KW-0730">Sialic acid</keyword>
<dbReference type="GO" id="GO:0005615">
    <property type="term" value="C:extracellular space"/>
    <property type="evidence" value="ECO:0007669"/>
    <property type="project" value="TreeGrafter"/>
</dbReference>
<dbReference type="GO" id="GO:0001649">
    <property type="term" value="P:osteoblast differentiation"/>
    <property type="evidence" value="ECO:0007669"/>
    <property type="project" value="TreeGrafter"/>
</dbReference>
<feature type="compositionally biased region" description="Polar residues" evidence="9">
    <location>
        <begin position="133"/>
        <end position="148"/>
    </location>
</feature>
<sequence>MTHLSAPCVGGERLEQPLNSERSWLSAAGRGGGQSAALSTDRISTAWDRALLRHRRPSLKKHHCFNLGKDQLFLTKYFAGTFITMRIAVICFCLLGIASALPVKHTDSGSSEEKQLYNKYPDAIATWLKPDPSQKQTFLAPQNTVSSEETADNKQETLPSKSNESPEHTDTVDDEEDGDSQDTDANDSNDADHSDESHHSDESDEVVTDFPTDVPATSVFTPPVPTGDTYDGRGDSVAYGLRSKSKKFRRSEVQYPDATEEDVTSHVESEEVGDAPKAILVAQRLHRSSDWDSRGKDSQETSQPDDRSVETHSREHSKEFKLKAGDDSSERSDVIESQDNSKVSHEFHSQEFRSREDKLVPDLKSEEDKHLKFRVSHELDSVSSEVN</sequence>
<evidence type="ECO:0000256" key="4">
    <source>
        <dbReference type="ARBA" id="ARBA00022553"/>
    </source>
</evidence>